<accession>A0A2S1LQI2</accession>
<dbReference type="Proteomes" id="UP000244677">
    <property type="component" value="Chromosome"/>
</dbReference>
<proteinExistence type="predicted"/>
<reference evidence="1 2" key="1">
    <citation type="submission" date="2017-04" db="EMBL/GenBank/DDBJ databases">
        <title>Complete genome sequence of Flavobacterium kingsejong AJ004.</title>
        <authorList>
            <person name="Lee P.C."/>
        </authorList>
    </citation>
    <scope>NUCLEOTIDE SEQUENCE [LARGE SCALE GENOMIC DNA]</scope>
    <source>
        <strain evidence="1 2">AJ004</strain>
    </source>
</reference>
<keyword evidence="2" id="KW-1185">Reference proteome</keyword>
<dbReference type="EMBL" id="CP020919">
    <property type="protein sequence ID" value="AWG26007.1"/>
    <property type="molecule type" value="Genomic_DNA"/>
</dbReference>
<organism evidence="1 2">
    <name type="scientific">Flavobacterium kingsejongi</name>
    <dbReference type="NCBI Taxonomy" id="1678728"/>
    <lineage>
        <taxon>Bacteria</taxon>
        <taxon>Pseudomonadati</taxon>
        <taxon>Bacteroidota</taxon>
        <taxon>Flavobacteriia</taxon>
        <taxon>Flavobacteriales</taxon>
        <taxon>Flavobacteriaceae</taxon>
        <taxon>Flavobacterium</taxon>
    </lineage>
</organism>
<evidence type="ECO:0000313" key="1">
    <source>
        <dbReference type="EMBL" id="AWG26007.1"/>
    </source>
</evidence>
<protein>
    <submittedName>
        <fullName evidence="1">Uncharacterized protein</fullName>
    </submittedName>
</protein>
<gene>
    <name evidence="1" type="ORF">FK004_12625</name>
</gene>
<dbReference type="KEGG" id="fki:FK004_12625"/>
<sequence length="65" mass="7748">MKNQVDHQPDKEQMFTTKQLVAFGNFLLSRERKRSFQDPSNKDKVRKECNYVNDTDLANWKNKVS</sequence>
<evidence type="ECO:0000313" key="2">
    <source>
        <dbReference type="Proteomes" id="UP000244677"/>
    </source>
</evidence>
<name>A0A2S1LQI2_9FLAO</name>
<dbReference type="AlphaFoldDB" id="A0A2S1LQI2"/>